<evidence type="ECO:0008006" key="4">
    <source>
        <dbReference type="Google" id="ProtNLM"/>
    </source>
</evidence>
<evidence type="ECO:0000313" key="2">
    <source>
        <dbReference type="EMBL" id="BCX46636.1"/>
    </source>
</evidence>
<dbReference type="PANTHER" id="PTHR11319">
    <property type="entry name" value="G PROTEIN-COUPLED RECEPTOR-RELATED"/>
    <property type="match status" value="1"/>
</dbReference>
<organism evidence="2 3">
    <name type="scientific">Haloferula helveola</name>
    <dbReference type="NCBI Taxonomy" id="490095"/>
    <lineage>
        <taxon>Bacteria</taxon>
        <taxon>Pseudomonadati</taxon>
        <taxon>Verrucomicrobiota</taxon>
        <taxon>Verrucomicrobiia</taxon>
        <taxon>Verrucomicrobiales</taxon>
        <taxon>Verrucomicrobiaceae</taxon>
        <taxon>Haloferula</taxon>
    </lineage>
</organism>
<dbReference type="SUPFAM" id="SSF51126">
    <property type="entry name" value="Pectin lyase-like"/>
    <property type="match status" value="1"/>
</dbReference>
<accession>A0ABN6GZD1</accession>
<feature type="signal peptide" evidence="1">
    <location>
        <begin position="1"/>
        <end position="19"/>
    </location>
</feature>
<dbReference type="EMBL" id="AP024702">
    <property type="protein sequence ID" value="BCX46636.1"/>
    <property type="molecule type" value="Genomic_DNA"/>
</dbReference>
<evidence type="ECO:0000256" key="1">
    <source>
        <dbReference type="SAM" id="SignalP"/>
    </source>
</evidence>
<gene>
    <name evidence="2" type="ORF">HAHE_05440</name>
</gene>
<feature type="chain" id="PRO_5045390602" description="Right handed beta helix domain-containing protein" evidence="1">
    <location>
        <begin position="20"/>
        <end position="607"/>
    </location>
</feature>
<keyword evidence="3" id="KW-1185">Reference proteome</keyword>
<reference evidence="2 3" key="1">
    <citation type="submission" date="2021-06" db="EMBL/GenBank/DDBJ databases">
        <title>Complete genome of Haloferula helveola possessing various polysaccharide degrading enzymes.</title>
        <authorList>
            <person name="Takami H."/>
            <person name="Huang C."/>
            <person name="Hamasaki K."/>
        </authorList>
    </citation>
    <scope>NUCLEOTIDE SEQUENCE [LARGE SCALE GENOMIC DNA]</scope>
    <source>
        <strain evidence="2 3">CN-1</strain>
    </source>
</reference>
<dbReference type="PANTHER" id="PTHR11319:SF35">
    <property type="entry name" value="OUTER MEMBRANE PROTEIN PMPC-RELATED"/>
    <property type="match status" value="1"/>
</dbReference>
<proteinExistence type="predicted"/>
<dbReference type="InterPro" id="IPR012334">
    <property type="entry name" value="Pectin_lyas_fold"/>
</dbReference>
<dbReference type="Gene3D" id="2.160.20.10">
    <property type="entry name" value="Single-stranded right-handed beta-helix, Pectin lyase-like"/>
    <property type="match status" value="1"/>
</dbReference>
<evidence type="ECO:0000313" key="3">
    <source>
        <dbReference type="Proteomes" id="UP001374893"/>
    </source>
</evidence>
<dbReference type="Proteomes" id="UP001374893">
    <property type="component" value="Chromosome"/>
</dbReference>
<name>A0ABN6GZD1_9BACT</name>
<dbReference type="RefSeq" id="WP_338688403.1">
    <property type="nucleotide sequence ID" value="NZ_AP024702.1"/>
</dbReference>
<sequence>MNKLALAVTGLTVSSILVAQSADTARIHVDAAADPGGDGSTWELAFQDLQSALAAAALTTSDDEIWVAQGTYTPDPGGTDRTKSFVLLNGVAIYGGFSGSESDLSARNPDPETNGTVLSGDLLGDDAPGFTNVGDNSYQVVTGTGTDASAVLDGLTIRGGNANSFPQNRGGGLVCINSGSPTINHCMFTANKSGQSGGAVSLSTLSPGVCAPVFTGCRFVGNETSTYGGAVDSASSLPEFIDCQFDSNYSGYYGGAFFNYASSSRFERCMFRGNSAGQNGGALYFNNSGTAGPPVLFNSTLSGNQARFGSAYYAISFATPVFTNVTITGNRGTEAAGSACYHSTNSNPALNNCVIWNNSAAGATNVLAASVTNFNSTPSFSHSIVANTGGSTSWNATAGSDLGGNLDADPVFTTPTDPATAPTTTGDLRLGSGSAAANAGLNSADLDGSGLGTETIADILTDLAGNDRIQNVTVDLGAYEGIFVNTQDSFTSLFPALSTSGDENGNGLSNFLDYALGADPTLEHDSDAMPAINGHQLVFSHRTNASDVTPVYKMSSTLGGWTTMVPGVDYSVSSTTTTGSREVVTLQLLIDTGSNPRMFFVQEFPEP</sequence>
<keyword evidence="1" id="KW-0732">Signal</keyword>
<protein>
    <recommendedName>
        <fullName evidence="4">Right handed beta helix domain-containing protein</fullName>
    </recommendedName>
</protein>
<dbReference type="InterPro" id="IPR011050">
    <property type="entry name" value="Pectin_lyase_fold/virulence"/>
</dbReference>